<dbReference type="GO" id="GO:0004553">
    <property type="term" value="F:hydrolase activity, hydrolyzing O-glycosyl compounds"/>
    <property type="evidence" value="ECO:0007669"/>
    <property type="project" value="InterPro"/>
</dbReference>
<name>A0A919MP77_9ACTN</name>
<dbReference type="InterPro" id="IPR001547">
    <property type="entry name" value="Glyco_hydro_5"/>
</dbReference>
<gene>
    <name evidence="6" type="ORF">Afe05nite_68570</name>
</gene>
<keyword evidence="2 3" id="KW-0326">Glycosidase</keyword>
<feature type="signal peptide" evidence="4">
    <location>
        <begin position="1"/>
        <end position="23"/>
    </location>
</feature>
<keyword evidence="7" id="KW-1185">Reference proteome</keyword>
<dbReference type="Gene3D" id="2.60.120.260">
    <property type="entry name" value="Galactose-binding domain-like"/>
    <property type="match status" value="1"/>
</dbReference>
<dbReference type="EMBL" id="BOMM01000060">
    <property type="protein sequence ID" value="GIE15017.1"/>
    <property type="molecule type" value="Genomic_DNA"/>
</dbReference>
<feature type="chain" id="PRO_5038599691" description="Glycoside hydrolase family 5 domain-containing protein" evidence="4">
    <location>
        <begin position="24"/>
        <end position="510"/>
    </location>
</feature>
<dbReference type="Pfam" id="PF00150">
    <property type="entry name" value="Cellulase"/>
    <property type="match status" value="1"/>
</dbReference>
<sequence>MSEFCLRAAAVTGFLLLNTMVPAAMVPAGTVPAATVLNTMVLNTMVPAARATTTTAPTLAGRLAAVRVAKTINYYPSNAGWTAMWTGFDPVRIDADLGKAAALGADDVRVIVFPQTFGYPTPTAAYAAKLDQFVGIAAAHGLSVKLTLFDWWNGYSDVHNSVLWALSLLSPYVDDPRVIAVELKNEIQPGDAAAIAWARQLIPAIRATAPAMPLTLTVDGGSGAAGMTSLKAQLGTTPLDYYDFHFYGASERSLAEIRRAQAAVAPDPMIVGETGLSTQSSTDGEQAAFLARVYRAALEAGVGSVAPWTFNDFAPGAIPSNSSVSTQPAQYRFGLHRTDGTAKLGASVVAGAWANVPISNSVLNLGFEAAAADSPWRQYLPQAGAAGIVGDTARTGTRSARFTGTTRSGSNLPSLLTAPITPVQAGNAWHAEAYAKGLAATGVTELALSWFDLSGAWLGQNTSNRLPAGDSAWTKLSVDAVAPAGAASVQVHLKSGDNTGTVWFDDVAMN</sequence>
<dbReference type="SUPFAM" id="SSF51445">
    <property type="entry name" value="(Trans)glycosidases"/>
    <property type="match status" value="1"/>
</dbReference>
<dbReference type="InterPro" id="IPR017853">
    <property type="entry name" value="GH"/>
</dbReference>
<evidence type="ECO:0000256" key="2">
    <source>
        <dbReference type="ARBA" id="ARBA00023295"/>
    </source>
</evidence>
<dbReference type="AlphaFoldDB" id="A0A919MP77"/>
<evidence type="ECO:0000256" key="3">
    <source>
        <dbReference type="RuleBase" id="RU361153"/>
    </source>
</evidence>
<dbReference type="Proteomes" id="UP000598174">
    <property type="component" value="Unassembled WGS sequence"/>
</dbReference>
<reference evidence="6" key="1">
    <citation type="submission" date="2021-01" db="EMBL/GenBank/DDBJ databases">
        <title>Whole genome shotgun sequence of Actinoplanes ferrugineus NBRC 15555.</title>
        <authorList>
            <person name="Komaki H."/>
            <person name="Tamura T."/>
        </authorList>
    </citation>
    <scope>NUCLEOTIDE SEQUENCE</scope>
    <source>
        <strain evidence="6">NBRC 15555</strain>
    </source>
</reference>
<feature type="domain" description="Glycoside hydrolase family 5" evidence="5">
    <location>
        <begin position="92"/>
        <end position="289"/>
    </location>
</feature>
<evidence type="ECO:0000313" key="7">
    <source>
        <dbReference type="Proteomes" id="UP000598174"/>
    </source>
</evidence>
<proteinExistence type="inferred from homology"/>
<evidence type="ECO:0000259" key="5">
    <source>
        <dbReference type="Pfam" id="PF00150"/>
    </source>
</evidence>
<dbReference type="InterPro" id="IPR008979">
    <property type="entry name" value="Galactose-bd-like_sf"/>
</dbReference>
<organism evidence="6 7">
    <name type="scientific">Paractinoplanes ferrugineus</name>
    <dbReference type="NCBI Taxonomy" id="113564"/>
    <lineage>
        <taxon>Bacteria</taxon>
        <taxon>Bacillati</taxon>
        <taxon>Actinomycetota</taxon>
        <taxon>Actinomycetes</taxon>
        <taxon>Micromonosporales</taxon>
        <taxon>Micromonosporaceae</taxon>
        <taxon>Paractinoplanes</taxon>
    </lineage>
</organism>
<protein>
    <recommendedName>
        <fullName evidence="5">Glycoside hydrolase family 5 domain-containing protein</fullName>
    </recommendedName>
</protein>
<comment type="caution">
    <text evidence="6">The sequence shown here is derived from an EMBL/GenBank/DDBJ whole genome shotgun (WGS) entry which is preliminary data.</text>
</comment>
<keyword evidence="1 3" id="KW-0378">Hydrolase</keyword>
<keyword evidence="4" id="KW-0732">Signal</keyword>
<dbReference type="GO" id="GO:0000272">
    <property type="term" value="P:polysaccharide catabolic process"/>
    <property type="evidence" value="ECO:0007669"/>
    <property type="project" value="InterPro"/>
</dbReference>
<dbReference type="Gene3D" id="3.20.20.80">
    <property type="entry name" value="Glycosidases"/>
    <property type="match status" value="1"/>
</dbReference>
<accession>A0A919MP77</accession>
<evidence type="ECO:0000313" key="6">
    <source>
        <dbReference type="EMBL" id="GIE15017.1"/>
    </source>
</evidence>
<dbReference type="RefSeq" id="WP_203821401.1">
    <property type="nucleotide sequence ID" value="NZ_BAAABP010000055.1"/>
</dbReference>
<comment type="similarity">
    <text evidence="3">Belongs to the glycosyl hydrolase 5 (cellulase A) family.</text>
</comment>
<dbReference type="SUPFAM" id="SSF49785">
    <property type="entry name" value="Galactose-binding domain-like"/>
    <property type="match status" value="1"/>
</dbReference>
<evidence type="ECO:0000256" key="4">
    <source>
        <dbReference type="SAM" id="SignalP"/>
    </source>
</evidence>
<evidence type="ECO:0000256" key="1">
    <source>
        <dbReference type="ARBA" id="ARBA00022801"/>
    </source>
</evidence>